<reference evidence="1" key="1">
    <citation type="submission" date="2021-06" db="EMBL/GenBank/DDBJ databases">
        <title>Comparative genomics, transcriptomics and evolutionary studies reveal genomic signatures of adaptation to plant cell wall in hemibiotrophic fungi.</title>
        <authorList>
            <consortium name="DOE Joint Genome Institute"/>
            <person name="Baroncelli R."/>
            <person name="Diaz J.F."/>
            <person name="Benocci T."/>
            <person name="Peng M."/>
            <person name="Battaglia E."/>
            <person name="Haridas S."/>
            <person name="Andreopoulos W."/>
            <person name="Labutti K."/>
            <person name="Pangilinan J."/>
            <person name="Floch G.L."/>
            <person name="Makela M.R."/>
            <person name="Henrissat B."/>
            <person name="Grigoriev I.V."/>
            <person name="Crouch J.A."/>
            <person name="De Vries R.P."/>
            <person name="Sukno S.A."/>
            <person name="Thon M.R."/>
        </authorList>
    </citation>
    <scope>NUCLEOTIDE SEQUENCE</scope>
    <source>
        <strain evidence="1">CBS 125086</strain>
    </source>
</reference>
<evidence type="ECO:0000313" key="1">
    <source>
        <dbReference type="EMBL" id="KAK1570199.1"/>
    </source>
</evidence>
<name>A0AAD8UZV2_9PEZI</name>
<keyword evidence="2" id="KW-1185">Reference proteome</keyword>
<dbReference type="Proteomes" id="UP001230504">
    <property type="component" value="Unassembled WGS sequence"/>
</dbReference>
<dbReference type="EMBL" id="JAHLJV010000109">
    <property type="protein sequence ID" value="KAK1570199.1"/>
    <property type="molecule type" value="Genomic_DNA"/>
</dbReference>
<comment type="caution">
    <text evidence="1">The sequence shown here is derived from an EMBL/GenBank/DDBJ whole genome shotgun (WGS) entry which is preliminary data.</text>
</comment>
<sequence>QKTYNTGHSPVVTDPTTTPALIGLSMGERTGSRVFQWVWSYVPAKGIRAVYKRTPPVMPSQCLVRGRSLERCLAKGSACERGDRYAGRSRHRMAVEAGRGE</sequence>
<organism evidence="1 2">
    <name type="scientific">Colletotrichum navitas</name>
    <dbReference type="NCBI Taxonomy" id="681940"/>
    <lineage>
        <taxon>Eukaryota</taxon>
        <taxon>Fungi</taxon>
        <taxon>Dikarya</taxon>
        <taxon>Ascomycota</taxon>
        <taxon>Pezizomycotina</taxon>
        <taxon>Sordariomycetes</taxon>
        <taxon>Hypocreomycetidae</taxon>
        <taxon>Glomerellales</taxon>
        <taxon>Glomerellaceae</taxon>
        <taxon>Colletotrichum</taxon>
        <taxon>Colletotrichum graminicola species complex</taxon>
    </lineage>
</organism>
<gene>
    <name evidence="1" type="ORF">LY79DRAFT_527281</name>
</gene>
<dbReference type="GeneID" id="85440160"/>
<accession>A0AAD8UZV2</accession>
<feature type="non-terminal residue" evidence="1">
    <location>
        <position position="1"/>
    </location>
</feature>
<evidence type="ECO:0000313" key="2">
    <source>
        <dbReference type="Proteomes" id="UP001230504"/>
    </source>
</evidence>
<dbReference type="RefSeq" id="XP_060408350.1">
    <property type="nucleotide sequence ID" value="XM_060555920.1"/>
</dbReference>
<proteinExistence type="predicted"/>
<dbReference type="AlphaFoldDB" id="A0AAD8UZV2"/>
<protein>
    <submittedName>
        <fullName evidence="1">Uncharacterized protein</fullName>
    </submittedName>
</protein>